<evidence type="ECO:0000256" key="4">
    <source>
        <dbReference type="ARBA" id="ARBA00022692"/>
    </source>
</evidence>
<sequence length="186" mass="20111">MDRTGAASALSASNSNSGQDGEAITLHKPTLQTLDEDSPLLFVPDDEHTSPSDDRNASAWLAGWNVTNLIQGTGILGVPYAVLMGGWAAVAIIVLVATICCYTGKLLVDCLYVESKRTGQRKRAYVNYPEVGEAAWPGWGNRIVSVVQVCEMYGGVIMYIVLLATVFNDILNQLTPLDIYQWAVVC</sequence>
<keyword evidence="13" id="KW-1185">Reference proteome</keyword>
<evidence type="ECO:0000256" key="9">
    <source>
        <dbReference type="SAM" id="MobiDB-lite"/>
    </source>
</evidence>
<gene>
    <name evidence="12" type="ORF">PLOB_00019420</name>
</gene>
<dbReference type="Pfam" id="PF01490">
    <property type="entry name" value="Aa_trans"/>
    <property type="match status" value="1"/>
</dbReference>
<proteinExistence type="inferred from homology"/>
<feature type="region of interest" description="Disordered" evidence="9">
    <location>
        <begin position="1"/>
        <end position="26"/>
    </location>
</feature>
<keyword evidence="4 10" id="KW-0812">Transmembrane</keyword>
<evidence type="ECO:0000256" key="3">
    <source>
        <dbReference type="ARBA" id="ARBA00022448"/>
    </source>
</evidence>
<dbReference type="PANTHER" id="PTHR22950:SF689">
    <property type="entry name" value="VESICULAR INHIBITORY AMINO ACID TRANSPORTER"/>
    <property type="match status" value="1"/>
</dbReference>
<protein>
    <recommendedName>
        <fullName evidence="11">Amino acid transporter transmembrane domain-containing protein</fullName>
    </recommendedName>
</protein>
<name>A0ABN8RJF0_9CNID</name>
<evidence type="ECO:0000313" key="12">
    <source>
        <dbReference type="EMBL" id="CAH3177546.1"/>
    </source>
</evidence>
<dbReference type="InterPro" id="IPR013057">
    <property type="entry name" value="AA_transpt_TM"/>
</dbReference>
<organism evidence="12 13">
    <name type="scientific">Porites lobata</name>
    <dbReference type="NCBI Taxonomy" id="104759"/>
    <lineage>
        <taxon>Eukaryota</taxon>
        <taxon>Metazoa</taxon>
        <taxon>Cnidaria</taxon>
        <taxon>Anthozoa</taxon>
        <taxon>Hexacorallia</taxon>
        <taxon>Scleractinia</taxon>
        <taxon>Fungiina</taxon>
        <taxon>Poritidae</taxon>
        <taxon>Porites</taxon>
    </lineage>
</organism>
<evidence type="ECO:0000256" key="7">
    <source>
        <dbReference type="ARBA" id="ARBA00023136"/>
    </source>
</evidence>
<evidence type="ECO:0000256" key="10">
    <source>
        <dbReference type="SAM" id="Phobius"/>
    </source>
</evidence>
<reference evidence="12 13" key="1">
    <citation type="submission" date="2022-05" db="EMBL/GenBank/DDBJ databases">
        <authorList>
            <consortium name="Genoscope - CEA"/>
            <person name="William W."/>
        </authorList>
    </citation>
    <scope>NUCLEOTIDE SEQUENCE [LARGE SCALE GENOMIC DNA]</scope>
</reference>
<dbReference type="PANTHER" id="PTHR22950">
    <property type="entry name" value="AMINO ACID TRANSPORTER"/>
    <property type="match status" value="1"/>
</dbReference>
<evidence type="ECO:0000256" key="8">
    <source>
        <dbReference type="ARBA" id="ARBA00023329"/>
    </source>
</evidence>
<evidence type="ECO:0000256" key="1">
    <source>
        <dbReference type="ARBA" id="ARBA00004439"/>
    </source>
</evidence>
<feature type="compositionally biased region" description="Low complexity" evidence="9">
    <location>
        <begin position="1"/>
        <end position="17"/>
    </location>
</feature>
<keyword evidence="3" id="KW-0813">Transport</keyword>
<evidence type="ECO:0000256" key="6">
    <source>
        <dbReference type="ARBA" id="ARBA00022989"/>
    </source>
</evidence>
<feature type="non-terminal residue" evidence="12">
    <location>
        <position position="186"/>
    </location>
</feature>
<evidence type="ECO:0000256" key="2">
    <source>
        <dbReference type="ARBA" id="ARBA00008066"/>
    </source>
</evidence>
<keyword evidence="6 10" id="KW-1133">Transmembrane helix</keyword>
<comment type="subcellular location">
    <subcellularLocation>
        <location evidence="1">Cytoplasmic vesicle membrane</location>
        <topology evidence="1">Multi-pass membrane protein</topology>
    </subcellularLocation>
</comment>
<comment type="caution">
    <text evidence="12">The sequence shown here is derived from an EMBL/GenBank/DDBJ whole genome shotgun (WGS) entry which is preliminary data.</text>
</comment>
<evidence type="ECO:0000256" key="5">
    <source>
        <dbReference type="ARBA" id="ARBA00022775"/>
    </source>
</evidence>
<keyword evidence="7 10" id="KW-0472">Membrane</keyword>
<accession>A0ABN8RJF0</accession>
<keyword evidence="8" id="KW-0968">Cytoplasmic vesicle</keyword>
<keyword evidence="5" id="KW-0532">Neurotransmitter transport</keyword>
<dbReference type="EMBL" id="CALNXK010000227">
    <property type="protein sequence ID" value="CAH3177546.1"/>
    <property type="molecule type" value="Genomic_DNA"/>
</dbReference>
<feature type="transmembrane region" description="Helical" evidence="10">
    <location>
        <begin position="87"/>
        <end position="113"/>
    </location>
</feature>
<comment type="similarity">
    <text evidence="2">Belongs to the amino acid/polyamine transporter 2 family.</text>
</comment>
<evidence type="ECO:0000313" key="13">
    <source>
        <dbReference type="Proteomes" id="UP001159405"/>
    </source>
</evidence>
<evidence type="ECO:0000259" key="11">
    <source>
        <dbReference type="Pfam" id="PF01490"/>
    </source>
</evidence>
<feature type="domain" description="Amino acid transporter transmembrane" evidence="11">
    <location>
        <begin position="56"/>
        <end position="182"/>
    </location>
</feature>
<dbReference type="Proteomes" id="UP001159405">
    <property type="component" value="Unassembled WGS sequence"/>
</dbReference>